<comment type="similarity">
    <text evidence="1">Belongs to the ATP-dependent AMP-binding enzyme family.</text>
</comment>
<dbReference type="RefSeq" id="WP_051736795.1">
    <property type="nucleotide sequence ID" value="NZ_BAAAUZ010000002.1"/>
</dbReference>
<dbReference type="SUPFAM" id="SSF56801">
    <property type="entry name" value="Acetyl-CoA synthetase-like"/>
    <property type="match status" value="1"/>
</dbReference>
<name>A0A9W6NV74_9PSEU</name>
<organism evidence="5 6">
    <name type="scientific">Pseudonocardia halophobica</name>
    <dbReference type="NCBI Taxonomy" id="29401"/>
    <lineage>
        <taxon>Bacteria</taxon>
        <taxon>Bacillati</taxon>
        <taxon>Actinomycetota</taxon>
        <taxon>Actinomycetes</taxon>
        <taxon>Pseudonocardiales</taxon>
        <taxon>Pseudonocardiaceae</taxon>
        <taxon>Pseudonocardia</taxon>
    </lineage>
</organism>
<dbReference type="InterPro" id="IPR042099">
    <property type="entry name" value="ANL_N_sf"/>
</dbReference>
<evidence type="ECO:0000259" key="4">
    <source>
        <dbReference type="Pfam" id="PF13193"/>
    </source>
</evidence>
<comment type="caution">
    <text evidence="5">The sequence shown here is derived from an EMBL/GenBank/DDBJ whole genome shotgun (WGS) entry which is preliminary data.</text>
</comment>
<reference evidence="5" key="1">
    <citation type="journal article" date="2014" name="Int. J. Syst. Evol. Microbiol.">
        <title>Complete genome sequence of Corynebacterium casei LMG S-19264T (=DSM 44701T), isolated from a smear-ripened cheese.</title>
        <authorList>
            <consortium name="US DOE Joint Genome Institute (JGI-PGF)"/>
            <person name="Walter F."/>
            <person name="Albersmeier A."/>
            <person name="Kalinowski J."/>
            <person name="Ruckert C."/>
        </authorList>
    </citation>
    <scope>NUCLEOTIDE SEQUENCE</scope>
    <source>
        <strain evidence="5">VKM Ac-1069</strain>
    </source>
</reference>
<feature type="domain" description="AMP-dependent synthetase/ligase" evidence="3">
    <location>
        <begin position="14"/>
        <end position="370"/>
    </location>
</feature>
<proteinExistence type="inferred from homology"/>
<evidence type="ECO:0000256" key="2">
    <source>
        <dbReference type="ARBA" id="ARBA00022598"/>
    </source>
</evidence>
<keyword evidence="6" id="KW-1185">Reference proteome</keyword>
<reference evidence="5" key="2">
    <citation type="submission" date="2023-01" db="EMBL/GenBank/DDBJ databases">
        <authorList>
            <person name="Sun Q."/>
            <person name="Evtushenko L."/>
        </authorList>
    </citation>
    <scope>NUCLEOTIDE SEQUENCE</scope>
    <source>
        <strain evidence="5">VKM Ac-1069</strain>
    </source>
</reference>
<dbReference type="Gene3D" id="3.40.50.12780">
    <property type="entry name" value="N-terminal domain of ligase-like"/>
    <property type="match status" value="1"/>
</dbReference>
<dbReference type="CDD" id="cd04433">
    <property type="entry name" value="AFD_class_I"/>
    <property type="match status" value="1"/>
</dbReference>
<dbReference type="Gene3D" id="3.30.300.30">
    <property type="match status" value="1"/>
</dbReference>
<dbReference type="InterPro" id="IPR025110">
    <property type="entry name" value="AMP-bd_C"/>
</dbReference>
<dbReference type="PANTHER" id="PTHR24096">
    <property type="entry name" value="LONG-CHAIN-FATTY-ACID--COA LIGASE"/>
    <property type="match status" value="1"/>
</dbReference>
<accession>A0A9W6NV74</accession>
<evidence type="ECO:0000256" key="1">
    <source>
        <dbReference type="ARBA" id="ARBA00006432"/>
    </source>
</evidence>
<feature type="domain" description="AMP-binding enzyme C-terminal" evidence="4">
    <location>
        <begin position="418"/>
        <end position="489"/>
    </location>
</feature>
<gene>
    <name evidence="5" type="ORF">GCM10017577_16990</name>
</gene>
<dbReference type="PANTHER" id="PTHR24096:SF149">
    <property type="entry name" value="AMP-BINDING DOMAIN-CONTAINING PROTEIN-RELATED"/>
    <property type="match status" value="1"/>
</dbReference>
<dbReference type="InterPro" id="IPR045851">
    <property type="entry name" value="AMP-bd_C_sf"/>
</dbReference>
<dbReference type="Proteomes" id="UP001143463">
    <property type="component" value="Unassembled WGS sequence"/>
</dbReference>
<sequence length="519" mass="54838">MDLSTRVASVLRLDPNAHAISQDGRWDTWGDLTRLGDNLSAVMSSLRDLPQDGYLALVSRNDTATVATLLWALSEARPLLLLNNMQPDAALSAEITELRPAVIAAVQTDWDRPGVLDAARGIGAAAVRLERGPAASATVLAAAEPGRDLAGTETAPGCAVSLKTSGTTGTPKRIEITRSALSASIEAVDRHHNKKGSGDAVALRTGVTIQMLPLAHSSAIQSICVTVAAGRRLALLERFEPIAWSKAVRDHQVVTTGVPPAALRMILDADIDPSWLASLRAARAGSAPLDPALAEEFENRFDVAVLQAYGATEMQGLASWTLKDHKRLSKIKKGAVGRLHPGVEVRVIDQATEAELPVGSVGLLEVRTAQAVGAGDAADWIRTSDLARYDEDGFLWIVGRADGAINRGGFKIDPGELAALLRSHPAIADAVVVGLPDPRLGQVPVAAVEPSPGAEPPEEAELAGWLRERVEAYKVPRVIEVVDTLPRTVALKPDGQAVRALLAERLSTPGPAVALQRSE</sequence>
<keyword evidence="2" id="KW-0436">Ligase</keyword>
<dbReference type="EMBL" id="BSFQ01000005">
    <property type="protein sequence ID" value="GLL10559.1"/>
    <property type="molecule type" value="Genomic_DNA"/>
</dbReference>
<dbReference type="GO" id="GO:0016405">
    <property type="term" value="F:CoA-ligase activity"/>
    <property type="evidence" value="ECO:0007669"/>
    <property type="project" value="TreeGrafter"/>
</dbReference>
<dbReference type="Pfam" id="PF00501">
    <property type="entry name" value="AMP-binding"/>
    <property type="match status" value="1"/>
</dbReference>
<evidence type="ECO:0000313" key="5">
    <source>
        <dbReference type="EMBL" id="GLL10559.1"/>
    </source>
</evidence>
<dbReference type="AlphaFoldDB" id="A0A9W6NV74"/>
<protein>
    <recommendedName>
        <fullName evidence="7">Acyl-CoA synthetase (AMP-forming)/AMP-acid ligase II</fullName>
    </recommendedName>
</protein>
<evidence type="ECO:0000313" key="6">
    <source>
        <dbReference type="Proteomes" id="UP001143463"/>
    </source>
</evidence>
<evidence type="ECO:0008006" key="7">
    <source>
        <dbReference type="Google" id="ProtNLM"/>
    </source>
</evidence>
<dbReference type="Pfam" id="PF13193">
    <property type="entry name" value="AMP-binding_C"/>
    <property type="match status" value="1"/>
</dbReference>
<evidence type="ECO:0000259" key="3">
    <source>
        <dbReference type="Pfam" id="PF00501"/>
    </source>
</evidence>
<dbReference type="InterPro" id="IPR000873">
    <property type="entry name" value="AMP-dep_synth/lig_dom"/>
</dbReference>